<dbReference type="PANTHER" id="PTHR11941:SF54">
    <property type="entry name" value="ENOYL-COA HYDRATASE, MITOCHONDRIAL"/>
    <property type="match status" value="1"/>
</dbReference>
<dbReference type="PROSITE" id="PS00166">
    <property type="entry name" value="ENOYL_COA_HYDRATASE"/>
    <property type="match status" value="1"/>
</dbReference>
<name>A0A0B2JPF6_9FIRM</name>
<evidence type="ECO:0000256" key="3">
    <source>
        <dbReference type="RuleBase" id="RU003707"/>
    </source>
</evidence>
<evidence type="ECO:0000256" key="2">
    <source>
        <dbReference type="ARBA" id="ARBA00023239"/>
    </source>
</evidence>
<dbReference type="InterPro" id="IPR001753">
    <property type="entry name" value="Enoyl-CoA_hydra/iso"/>
</dbReference>
<sequence length="266" mass="29686">MLVSTEIKDRIAYIKMQNGKHYNCLSEEMCLELIEAIKKSYSLKCVGIVIKAEVNRNVWSAGHDIKELPVDGSDPLAFNVPMEELLREVQDVPIPVIACVDGTVWGGACDLCLSCDMIVSSKDATFAITPAKIGIPYNASGLIHFINQLGMNKAREMFFLGTPIEAEDALNVGLINHVAEDAEALEKLLEEHFLAPLRRNSILSVSAIKRQFRILSRAATVISAENFERINYYRQKVYSGDDYKEGINSFLEKRPPQYKGKASDLD</sequence>
<dbReference type="InterPro" id="IPR018376">
    <property type="entry name" value="Enoyl-CoA_hyd/isom_CS"/>
</dbReference>
<dbReference type="SUPFAM" id="SSF52096">
    <property type="entry name" value="ClpP/crotonase"/>
    <property type="match status" value="1"/>
</dbReference>
<proteinExistence type="inferred from homology"/>
<evidence type="ECO:0000256" key="1">
    <source>
        <dbReference type="ARBA" id="ARBA00005254"/>
    </source>
</evidence>
<dbReference type="PANTHER" id="PTHR11941">
    <property type="entry name" value="ENOYL-COA HYDRATASE-RELATED"/>
    <property type="match status" value="1"/>
</dbReference>
<dbReference type="CDD" id="cd06558">
    <property type="entry name" value="crotonase-like"/>
    <property type="match status" value="1"/>
</dbReference>
<dbReference type="Gene3D" id="3.90.226.10">
    <property type="entry name" value="2-enoyl-CoA Hydratase, Chain A, domain 1"/>
    <property type="match status" value="1"/>
</dbReference>
<reference evidence="4 5" key="1">
    <citation type="journal article" date="2013" name="PLoS ONE">
        <title>Identification and characterization of three novel lipases belonging to families II and V from Anaerovibrio lipolyticus 5ST.</title>
        <authorList>
            <person name="Prive F."/>
            <person name="Kaderbhai N.N."/>
            <person name="Girdwood S."/>
            <person name="Worgan H.J."/>
            <person name="Pinloche E."/>
            <person name="Scollan N.D."/>
            <person name="Huws S.A."/>
            <person name="Newbold C.J."/>
        </authorList>
    </citation>
    <scope>NUCLEOTIDE SEQUENCE [LARGE SCALE GENOMIC DNA]</scope>
    <source>
        <strain evidence="4 5">5S</strain>
    </source>
</reference>
<dbReference type="Proteomes" id="UP000030993">
    <property type="component" value="Unassembled WGS sequence"/>
</dbReference>
<dbReference type="Gene3D" id="1.10.12.10">
    <property type="entry name" value="Lyase 2-enoyl-coa Hydratase, Chain A, domain 2"/>
    <property type="match status" value="1"/>
</dbReference>
<keyword evidence="5" id="KW-1185">Reference proteome</keyword>
<dbReference type="InterPro" id="IPR014748">
    <property type="entry name" value="Enoyl-CoA_hydra_C"/>
</dbReference>
<dbReference type="AlphaFoldDB" id="A0A0B2JPF6"/>
<dbReference type="RefSeq" id="WP_039211537.1">
    <property type="nucleotide sequence ID" value="NZ_JSCE01000232.1"/>
</dbReference>
<gene>
    <name evidence="4" type="ORF">NZ47_12500</name>
</gene>
<evidence type="ECO:0000313" key="4">
    <source>
        <dbReference type="EMBL" id="KHM49699.1"/>
    </source>
</evidence>
<comment type="similarity">
    <text evidence="1 3">Belongs to the enoyl-CoA hydratase/isomerase family.</text>
</comment>
<dbReference type="GO" id="GO:0006635">
    <property type="term" value="P:fatty acid beta-oxidation"/>
    <property type="evidence" value="ECO:0007669"/>
    <property type="project" value="TreeGrafter"/>
</dbReference>
<dbReference type="STRING" id="82374.NZ47_12500"/>
<evidence type="ECO:0008006" key="6">
    <source>
        <dbReference type="Google" id="ProtNLM"/>
    </source>
</evidence>
<accession>A0A0B2JPF6</accession>
<dbReference type="eggNOG" id="COG1024">
    <property type="taxonomic scope" value="Bacteria"/>
</dbReference>
<keyword evidence="2" id="KW-0456">Lyase</keyword>
<dbReference type="Pfam" id="PF00378">
    <property type="entry name" value="ECH_1"/>
    <property type="match status" value="1"/>
</dbReference>
<dbReference type="NCBIfam" id="NF008506">
    <property type="entry name" value="PRK11423.1"/>
    <property type="match status" value="1"/>
</dbReference>
<evidence type="ECO:0000313" key="5">
    <source>
        <dbReference type="Proteomes" id="UP000030993"/>
    </source>
</evidence>
<organism evidence="4 5">
    <name type="scientific">Anaerovibrio lipolyticus</name>
    <dbReference type="NCBI Taxonomy" id="82374"/>
    <lineage>
        <taxon>Bacteria</taxon>
        <taxon>Bacillati</taxon>
        <taxon>Bacillota</taxon>
        <taxon>Negativicutes</taxon>
        <taxon>Selenomonadales</taxon>
        <taxon>Selenomonadaceae</taxon>
        <taxon>Anaerovibrio</taxon>
    </lineage>
</organism>
<comment type="caution">
    <text evidence="4">The sequence shown here is derived from an EMBL/GenBank/DDBJ whole genome shotgun (WGS) entry which is preliminary data.</text>
</comment>
<dbReference type="GO" id="GO:0016829">
    <property type="term" value="F:lyase activity"/>
    <property type="evidence" value="ECO:0007669"/>
    <property type="project" value="UniProtKB-KW"/>
</dbReference>
<dbReference type="InterPro" id="IPR029045">
    <property type="entry name" value="ClpP/crotonase-like_dom_sf"/>
</dbReference>
<protein>
    <recommendedName>
        <fullName evidence="6">Methylmalonyl-CoA decarboxylase</fullName>
    </recommendedName>
</protein>
<dbReference type="EMBL" id="JSCE01000232">
    <property type="protein sequence ID" value="KHM49699.1"/>
    <property type="molecule type" value="Genomic_DNA"/>
</dbReference>